<evidence type="ECO:0000313" key="1">
    <source>
        <dbReference type="EMBL" id="MBR1138838.1"/>
    </source>
</evidence>
<accession>A0ABS5GBX7</accession>
<gene>
    <name evidence="1" type="ORF">JQ619_24025</name>
</gene>
<reference evidence="2" key="1">
    <citation type="journal article" date="2021" name="ISME J.">
        <title>Evolutionary origin and ecological implication of a unique nif island in free-living Bradyrhizobium lineages.</title>
        <authorList>
            <person name="Tao J."/>
        </authorList>
    </citation>
    <scope>NUCLEOTIDE SEQUENCE [LARGE SCALE GENOMIC DNA]</scope>
    <source>
        <strain evidence="2">SZCCT0094</strain>
    </source>
</reference>
<keyword evidence="2" id="KW-1185">Reference proteome</keyword>
<comment type="caution">
    <text evidence="1">The sequence shown here is derived from an EMBL/GenBank/DDBJ whole genome shotgun (WGS) entry which is preliminary data.</text>
</comment>
<dbReference type="SUPFAM" id="SSF159245">
    <property type="entry name" value="AttH-like"/>
    <property type="match status" value="1"/>
</dbReference>
<name>A0ABS5GBX7_9BRAD</name>
<dbReference type="RefSeq" id="WP_172237493.1">
    <property type="nucleotide sequence ID" value="NZ_JABFDP010000016.1"/>
</dbReference>
<dbReference type="Proteomes" id="UP001314635">
    <property type="component" value="Unassembled WGS sequence"/>
</dbReference>
<evidence type="ECO:0000313" key="2">
    <source>
        <dbReference type="Proteomes" id="UP001314635"/>
    </source>
</evidence>
<proteinExistence type="predicted"/>
<organism evidence="1 2">
    <name type="scientific">Bradyrhizobium denitrificans</name>
    <dbReference type="NCBI Taxonomy" id="2734912"/>
    <lineage>
        <taxon>Bacteria</taxon>
        <taxon>Pseudomonadati</taxon>
        <taxon>Pseudomonadota</taxon>
        <taxon>Alphaproteobacteria</taxon>
        <taxon>Hyphomicrobiales</taxon>
        <taxon>Nitrobacteraceae</taxon>
        <taxon>Bradyrhizobium</taxon>
    </lineage>
</organism>
<sequence>MTERGRGAIVRDAESFKIGPSRLAWTGRELTIEINEVTVPWPLPLRGKVRVVPTALNEIAFTLDAAGRHRWQPIAPCCRVSVDFDHPDLHWRGDGYFDINHGDAPLERDFKSWQWSRAATRTGTVISYDTTARTGADKSIALHVDPDARLDRLAPLADAPLRRTLWRIDRSARADSETPVRVVSTLEDAPFYARSHLAARIGGEDVAVMHESLSLDRFKQPIVQAMLPFRMPRWSG</sequence>
<dbReference type="CDD" id="cd21471">
    <property type="entry name" value="CrtC-like"/>
    <property type="match status" value="1"/>
</dbReference>
<dbReference type="EMBL" id="JAFCLK010000024">
    <property type="protein sequence ID" value="MBR1138838.1"/>
    <property type="molecule type" value="Genomic_DNA"/>
</dbReference>
<protein>
    <submittedName>
        <fullName evidence="1">Hydratase</fullName>
    </submittedName>
</protein>